<evidence type="ECO:0000313" key="2">
    <source>
        <dbReference type="EMBL" id="KAK6992737.1"/>
    </source>
</evidence>
<accession>A0AAV9ZVX1</accession>
<feature type="region of interest" description="Disordered" evidence="1">
    <location>
        <begin position="59"/>
        <end position="83"/>
    </location>
</feature>
<dbReference type="EMBL" id="JAWWNJ010000107">
    <property type="protein sequence ID" value="KAK6992737.1"/>
    <property type="molecule type" value="Genomic_DNA"/>
</dbReference>
<reference evidence="2 3" key="1">
    <citation type="journal article" date="2024" name="J Genomics">
        <title>Draft genome sequencing and assembly of Favolaschia claudopus CIRM-BRFM 2984 isolated from oak limbs.</title>
        <authorList>
            <person name="Navarro D."/>
            <person name="Drula E."/>
            <person name="Chaduli D."/>
            <person name="Cazenave R."/>
            <person name="Ahrendt S."/>
            <person name="Wang J."/>
            <person name="Lipzen A."/>
            <person name="Daum C."/>
            <person name="Barry K."/>
            <person name="Grigoriev I.V."/>
            <person name="Favel A."/>
            <person name="Rosso M.N."/>
            <person name="Martin F."/>
        </authorList>
    </citation>
    <scope>NUCLEOTIDE SEQUENCE [LARGE SCALE GENOMIC DNA]</scope>
    <source>
        <strain evidence="2 3">CIRM-BRFM 2984</strain>
    </source>
</reference>
<evidence type="ECO:0000313" key="3">
    <source>
        <dbReference type="Proteomes" id="UP001362999"/>
    </source>
</evidence>
<keyword evidence="3" id="KW-1185">Reference proteome</keyword>
<feature type="compositionally biased region" description="Low complexity" evidence="1">
    <location>
        <begin position="73"/>
        <end position="83"/>
    </location>
</feature>
<protein>
    <submittedName>
        <fullName evidence="2">Uncharacterized protein</fullName>
    </submittedName>
</protein>
<sequence>MTDEEDIPWTRQLLLLQSNASSKRKKVALCSMSAQRLCFTALVSRQHFREVSEFLDAKEKHRTSPADEEDNDSSVSGSSDSEAGSRAESLVSFLLEAKADSLRVLSYTGDIDNDLPEGPGLRARIRVRRAVSPDYRNRDAHVDPEVLERSATRLLARFKLRFSDVRLLLTAARCAIVGPSIISLARPDLAMSPSELDIVTGRGKAPAVADFFILAACYRVVKVPDDSDYDEVEGIGFGPVWSLALGDNLKINIIESITDEPLDAVVRFHFTCVVAAWHADGIWLAYPELLKEALVITTPAAYPIESGFARRFSVWSAFRKYVEAGFRVHLNEYPRPHICGEDVNCPATLRSSDDAGCRFFAFPEWQYTGESGLPDPTCWTMGGSGCSEGILRRDGAPVNLVVCADRTAWLEAAEAYLSSDVGPMPFGGAPDYIVKRLTSDCFASQRDADKPVEDPQDADTDFHGKPDCFNELPGETVTEILLHLFACFHIKTVLFKADRSKRCEICVRGRRSIHADTGSRTTPMSVSTRVS</sequence>
<dbReference type="Proteomes" id="UP001362999">
    <property type="component" value="Unassembled WGS sequence"/>
</dbReference>
<organism evidence="2 3">
    <name type="scientific">Favolaschia claudopus</name>
    <dbReference type="NCBI Taxonomy" id="2862362"/>
    <lineage>
        <taxon>Eukaryota</taxon>
        <taxon>Fungi</taxon>
        <taxon>Dikarya</taxon>
        <taxon>Basidiomycota</taxon>
        <taxon>Agaricomycotina</taxon>
        <taxon>Agaricomycetes</taxon>
        <taxon>Agaricomycetidae</taxon>
        <taxon>Agaricales</taxon>
        <taxon>Marasmiineae</taxon>
        <taxon>Mycenaceae</taxon>
        <taxon>Favolaschia</taxon>
    </lineage>
</organism>
<gene>
    <name evidence="2" type="ORF">R3P38DRAFT_3225010</name>
</gene>
<evidence type="ECO:0000256" key="1">
    <source>
        <dbReference type="SAM" id="MobiDB-lite"/>
    </source>
</evidence>
<name>A0AAV9ZVX1_9AGAR</name>
<dbReference type="AlphaFoldDB" id="A0AAV9ZVX1"/>
<proteinExistence type="predicted"/>
<comment type="caution">
    <text evidence="2">The sequence shown here is derived from an EMBL/GenBank/DDBJ whole genome shotgun (WGS) entry which is preliminary data.</text>
</comment>